<keyword evidence="7 19" id="KW-1003">Cell membrane</keyword>
<evidence type="ECO:0000256" key="16">
    <source>
        <dbReference type="ARBA" id="ARBA00032853"/>
    </source>
</evidence>
<evidence type="ECO:0000256" key="2">
    <source>
        <dbReference type="ARBA" id="ARBA00004651"/>
    </source>
</evidence>
<dbReference type="GO" id="GO:0005886">
    <property type="term" value="C:plasma membrane"/>
    <property type="evidence" value="ECO:0007669"/>
    <property type="project" value="UniProtKB-SubCell"/>
</dbReference>
<evidence type="ECO:0000256" key="5">
    <source>
        <dbReference type="ARBA" id="ARBA00013200"/>
    </source>
</evidence>
<evidence type="ECO:0000256" key="19">
    <source>
        <dbReference type="HAMAP-Rule" id="MF_00719"/>
    </source>
</evidence>
<evidence type="ECO:0000256" key="18">
    <source>
        <dbReference type="ARBA" id="ARBA00049504"/>
    </source>
</evidence>
<accession>A0A7T4URA6</accession>
<evidence type="ECO:0000256" key="3">
    <source>
        <dbReference type="ARBA" id="ARBA00004663"/>
    </source>
</evidence>
<evidence type="ECO:0000256" key="7">
    <source>
        <dbReference type="ARBA" id="ARBA00022475"/>
    </source>
</evidence>
<comment type="pathway">
    <text evidence="3 19">Cofactor biosynthesis; adenosylcobalamin biosynthesis; adenosylcobalamin from cob(II)yrinate a,c-diamide: step 7/7.</text>
</comment>
<comment type="catalytic activity">
    <reaction evidence="18 19">
        <text>alpha-ribazole 5'-phosphate + adenosylcob(III)inamide-GDP = adenosylcob(III)alamin 5'-phosphate + GMP + H(+)</text>
        <dbReference type="Rhea" id="RHEA:23560"/>
        <dbReference type="ChEBI" id="CHEBI:15378"/>
        <dbReference type="ChEBI" id="CHEBI:57918"/>
        <dbReference type="ChEBI" id="CHEBI:58115"/>
        <dbReference type="ChEBI" id="CHEBI:60487"/>
        <dbReference type="ChEBI" id="CHEBI:60493"/>
        <dbReference type="EC" id="2.7.8.26"/>
    </reaction>
</comment>
<gene>
    <name evidence="19" type="primary">cobS</name>
    <name evidence="20" type="ORF">I6N98_17815</name>
</gene>
<evidence type="ECO:0000256" key="9">
    <source>
        <dbReference type="ARBA" id="ARBA00022679"/>
    </source>
</evidence>
<keyword evidence="11 19" id="KW-0460">Magnesium</keyword>
<dbReference type="UniPathway" id="UPA00148">
    <property type="reaction ID" value="UER00238"/>
</dbReference>
<dbReference type="EC" id="2.7.8.26" evidence="5 19"/>
<dbReference type="GO" id="GO:0009236">
    <property type="term" value="P:cobalamin biosynthetic process"/>
    <property type="evidence" value="ECO:0007669"/>
    <property type="project" value="UniProtKB-UniRule"/>
</dbReference>
<evidence type="ECO:0000256" key="13">
    <source>
        <dbReference type="ARBA" id="ARBA00023136"/>
    </source>
</evidence>
<keyword evidence="8 19" id="KW-0169">Cobalamin biosynthesis</keyword>
<dbReference type="RefSeq" id="WP_198569668.1">
    <property type="nucleotide sequence ID" value="NZ_CP066167.1"/>
</dbReference>
<comment type="function">
    <text evidence="14 19">Joins adenosylcobinamide-GDP and alpha-ribazole to generate adenosylcobalamin (Ado-cobalamin). Also synthesizes adenosylcobalamin 5'-phosphate from adenosylcobinamide-GDP and alpha-ribazole 5'-phosphate.</text>
</comment>
<evidence type="ECO:0000256" key="15">
    <source>
        <dbReference type="ARBA" id="ARBA00032605"/>
    </source>
</evidence>
<feature type="transmembrane region" description="Helical" evidence="19">
    <location>
        <begin position="119"/>
        <end position="139"/>
    </location>
</feature>
<evidence type="ECO:0000256" key="14">
    <source>
        <dbReference type="ARBA" id="ARBA00025228"/>
    </source>
</evidence>
<evidence type="ECO:0000256" key="11">
    <source>
        <dbReference type="ARBA" id="ARBA00022842"/>
    </source>
</evidence>
<keyword evidence="12 19" id="KW-1133">Transmembrane helix</keyword>
<dbReference type="GO" id="GO:0051073">
    <property type="term" value="F:adenosylcobinamide-GDP ribazoletransferase activity"/>
    <property type="evidence" value="ECO:0007669"/>
    <property type="project" value="UniProtKB-UniRule"/>
</dbReference>
<dbReference type="Pfam" id="PF02654">
    <property type="entry name" value="CobS"/>
    <property type="match status" value="1"/>
</dbReference>
<dbReference type="PANTHER" id="PTHR34148:SF1">
    <property type="entry name" value="ADENOSYLCOBINAMIDE-GDP RIBAZOLETRANSFERASE"/>
    <property type="match status" value="1"/>
</dbReference>
<keyword evidence="9 19" id="KW-0808">Transferase</keyword>
<evidence type="ECO:0000256" key="8">
    <source>
        <dbReference type="ARBA" id="ARBA00022573"/>
    </source>
</evidence>
<keyword evidence="21" id="KW-1185">Reference proteome</keyword>
<dbReference type="InterPro" id="IPR003805">
    <property type="entry name" value="CobS"/>
</dbReference>
<comment type="subcellular location">
    <subcellularLocation>
        <location evidence="2 19">Cell membrane</location>
        <topology evidence="2 19">Multi-pass membrane protein</topology>
    </subcellularLocation>
</comment>
<evidence type="ECO:0000256" key="6">
    <source>
        <dbReference type="ARBA" id="ARBA00015850"/>
    </source>
</evidence>
<keyword evidence="10 19" id="KW-0812">Transmembrane</keyword>
<evidence type="ECO:0000256" key="12">
    <source>
        <dbReference type="ARBA" id="ARBA00022989"/>
    </source>
</evidence>
<dbReference type="KEGG" id="snan:I6N98_17815"/>
<dbReference type="HAMAP" id="MF_00719">
    <property type="entry name" value="CobS"/>
    <property type="match status" value="1"/>
</dbReference>
<dbReference type="GO" id="GO:0008818">
    <property type="term" value="F:cobalamin 5'-phosphate synthase activity"/>
    <property type="evidence" value="ECO:0007669"/>
    <property type="project" value="UniProtKB-UniRule"/>
</dbReference>
<evidence type="ECO:0000256" key="10">
    <source>
        <dbReference type="ARBA" id="ARBA00022692"/>
    </source>
</evidence>
<dbReference type="PANTHER" id="PTHR34148">
    <property type="entry name" value="ADENOSYLCOBINAMIDE-GDP RIBAZOLETRANSFERASE"/>
    <property type="match status" value="1"/>
</dbReference>
<evidence type="ECO:0000313" key="20">
    <source>
        <dbReference type="EMBL" id="QQD18170.1"/>
    </source>
</evidence>
<comment type="similarity">
    <text evidence="4 19">Belongs to the CobS family.</text>
</comment>
<comment type="catalytic activity">
    <reaction evidence="17 19">
        <text>alpha-ribazole + adenosylcob(III)inamide-GDP = adenosylcob(III)alamin + GMP + H(+)</text>
        <dbReference type="Rhea" id="RHEA:16049"/>
        <dbReference type="ChEBI" id="CHEBI:10329"/>
        <dbReference type="ChEBI" id="CHEBI:15378"/>
        <dbReference type="ChEBI" id="CHEBI:18408"/>
        <dbReference type="ChEBI" id="CHEBI:58115"/>
        <dbReference type="ChEBI" id="CHEBI:60487"/>
        <dbReference type="EC" id="2.7.8.26"/>
    </reaction>
</comment>
<proteinExistence type="inferred from homology"/>
<feature type="transmembrane region" description="Helical" evidence="19">
    <location>
        <begin position="145"/>
        <end position="167"/>
    </location>
</feature>
<name>A0A7T4URA6_9GAMM</name>
<organism evidence="20 21">
    <name type="scientific">Spongiibacter nanhainus</name>
    <dbReference type="NCBI Taxonomy" id="2794344"/>
    <lineage>
        <taxon>Bacteria</taxon>
        <taxon>Pseudomonadati</taxon>
        <taxon>Pseudomonadota</taxon>
        <taxon>Gammaproteobacteria</taxon>
        <taxon>Cellvibrionales</taxon>
        <taxon>Spongiibacteraceae</taxon>
        <taxon>Spongiibacter</taxon>
    </lineage>
</organism>
<reference evidence="20 21" key="1">
    <citation type="submission" date="2020-12" db="EMBL/GenBank/DDBJ databases">
        <authorList>
            <person name="Shan Y."/>
        </authorList>
    </citation>
    <scope>NUCLEOTIDE SEQUENCE [LARGE SCALE GENOMIC DNA]</scope>
    <source>
        <strain evidence="21">csc3.9</strain>
    </source>
</reference>
<dbReference type="AlphaFoldDB" id="A0A7T4URA6"/>
<evidence type="ECO:0000313" key="21">
    <source>
        <dbReference type="Proteomes" id="UP000596063"/>
    </source>
</evidence>
<feature type="transmembrane region" description="Helical" evidence="19">
    <location>
        <begin position="187"/>
        <end position="203"/>
    </location>
</feature>
<evidence type="ECO:0000256" key="17">
    <source>
        <dbReference type="ARBA" id="ARBA00048623"/>
    </source>
</evidence>
<keyword evidence="13 19" id="KW-0472">Membrane</keyword>
<sequence>MNRPLLRREWQIFLLALGFLTRLPVPPDPDFSAAKLNAASRYFPAVGLVVGGLGWLTYAAAVALFDQAMVAVLLSLALTALLTGAFHEDGFADSCDGLGGGQQREDVLRIMRDSRLGSFGVVGLLLLIMLKVHALSAIATTAGTTVVGAAIMWGHVVSRWLTVSFLVDQTYIGGDGKSKPMASAMSVKHLGLAGVAVLPLFLLGLPGGWWLLLPLLLGWRLLWAGYLRRRMGGYSGDTLGAAQQVAEVLIYLGFLL</sequence>
<comment type="cofactor">
    <cofactor evidence="1 19">
        <name>Mg(2+)</name>
        <dbReference type="ChEBI" id="CHEBI:18420"/>
    </cofactor>
</comment>
<evidence type="ECO:0000256" key="1">
    <source>
        <dbReference type="ARBA" id="ARBA00001946"/>
    </source>
</evidence>
<evidence type="ECO:0000256" key="4">
    <source>
        <dbReference type="ARBA" id="ARBA00010561"/>
    </source>
</evidence>
<protein>
    <recommendedName>
        <fullName evidence="6 19">Adenosylcobinamide-GDP ribazoletransferase</fullName>
        <ecNumber evidence="5 19">2.7.8.26</ecNumber>
    </recommendedName>
    <alternativeName>
        <fullName evidence="16 19">Cobalamin synthase</fullName>
    </alternativeName>
    <alternativeName>
        <fullName evidence="15 19">Cobalamin-5'-phosphate synthase</fullName>
    </alternativeName>
</protein>
<feature type="transmembrane region" description="Helical" evidence="19">
    <location>
        <begin position="43"/>
        <end position="65"/>
    </location>
</feature>
<dbReference type="EMBL" id="CP066167">
    <property type="protein sequence ID" value="QQD18170.1"/>
    <property type="molecule type" value="Genomic_DNA"/>
</dbReference>
<dbReference type="Proteomes" id="UP000596063">
    <property type="component" value="Chromosome"/>
</dbReference>